<evidence type="ECO:0000313" key="3">
    <source>
        <dbReference type="Proteomes" id="UP000658690"/>
    </source>
</evidence>
<evidence type="ECO:0000313" key="2">
    <source>
        <dbReference type="EMBL" id="NOU86165.1"/>
    </source>
</evidence>
<keyword evidence="3" id="KW-1185">Reference proteome</keyword>
<accession>A0ABX1Z2P3</accession>
<gene>
    <name evidence="2" type="ORF">GC102_10295</name>
</gene>
<dbReference type="InterPro" id="IPR035895">
    <property type="entry name" value="HPr-like_sf"/>
</dbReference>
<dbReference type="EMBL" id="WHOC01000048">
    <property type="protein sequence ID" value="NOU86165.1"/>
    <property type="molecule type" value="Genomic_DNA"/>
</dbReference>
<dbReference type="SUPFAM" id="SSF55594">
    <property type="entry name" value="HPr-like"/>
    <property type="match status" value="1"/>
</dbReference>
<comment type="caution">
    <text evidence="2">The sequence shown here is derived from an EMBL/GenBank/DDBJ whole genome shotgun (WGS) entry which is preliminary data.</text>
</comment>
<organism evidence="2 3">
    <name type="scientific">Paenibacillus germinis</name>
    <dbReference type="NCBI Taxonomy" id="2654979"/>
    <lineage>
        <taxon>Bacteria</taxon>
        <taxon>Bacillati</taxon>
        <taxon>Bacillota</taxon>
        <taxon>Bacilli</taxon>
        <taxon>Bacillales</taxon>
        <taxon>Paenibacillaceae</taxon>
        <taxon>Paenibacillus</taxon>
    </lineage>
</organism>
<reference evidence="2 3" key="1">
    <citation type="submission" date="2019-10" db="EMBL/GenBank/DDBJ databases">
        <title>Description of Paenibacillus choica sp. nov.</title>
        <authorList>
            <person name="Carlier A."/>
            <person name="Qi S."/>
        </authorList>
    </citation>
    <scope>NUCLEOTIDE SEQUENCE [LARGE SCALE GENOMIC DNA]</scope>
    <source>
        <strain evidence="2 3">LMG 31460</strain>
    </source>
</reference>
<feature type="domain" description="HPr" evidence="1">
    <location>
        <begin position="23"/>
        <end position="84"/>
    </location>
</feature>
<sequence>MGMKIEWTFAMNKPWTIDLVLDFVTIANRYSCNIYVGVSGKMLNAKGLLGIVSLSLTLGNQSDIVLQLDGVDAQEAFEKVSVYLQSTDHSIQKAYSHSS</sequence>
<protein>
    <recommendedName>
        <fullName evidence="1">HPr domain-containing protein</fullName>
    </recommendedName>
</protein>
<proteinExistence type="predicted"/>
<dbReference type="Gene3D" id="3.30.1340.10">
    <property type="entry name" value="HPr-like"/>
    <property type="match status" value="1"/>
</dbReference>
<evidence type="ECO:0000259" key="1">
    <source>
        <dbReference type="Pfam" id="PF00381"/>
    </source>
</evidence>
<dbReference type="Proteomes" id="UP000658690">
    <property type="component" value="Unassembled WGS sequence"/>
</dbReference>
<name>A0ABX1Z2P3_9BACL</name>
<dbReference type="InterPro" id="IPR000032">
    <property type="entry name" value="HPr-like"/>
</dbReference>
<dbReference type="Pfam" id="PF00381">
    <property type="entry name" value="PTS-HPr"/>
    <property type="match status" value="1"/>
</dbReference>